<dbReference type="PROSITE" id="PS50928">
    <property type="entry name" value="ABC_TM1"/>
    <property type="match status" value="1"/>
</dbReference>
<comment type="subcellular location">
    <subcellularLocation>
        <location evidence="1">Cell inner membrane</location>
        <topology evidence="1">Multi-pass membrane protein</topology>
    </subcellularLocation>
    <subcellularLocation>
        <location evidence="9">Cell membrane</location>
        <topology evidence="9">Multi-pass membrane protein</topology>
    </subcellularLocation>
</comment>
<dbReference type="PANTHER" id="PTHR30614:SF0">
    <property type="entry name" value="L-CYSTINE TRANSPORT SYSTEM PERMEASE PROTEIN TCYL"/>
    <property type="match status" value="1"/>
</dbReference>
<feature type="transmembrane region" description="Helical" evidence="9">
    <location>
        <begin position="16"/>
        <end position="39"/>
    </location>
</feature>
<dbReference type="Gene3D" id="1.10.3720.10">
    <property type="entry name" value="MetI-like"/>
    <property type="match status" value="1"/>
</dbReference>
<keyword evidence="12" id="KW-1185">Reference proteome</keyword>
<keyword evidence="4" id="KW-1003">Cell membrane</keyword>
<evidence type="ECO:0000256" key="7">
    <source>
        <dbReference type="ARBA" id="ARBA00022989"/>
    </source>
</evidence>
<evidence type="ECO:0000259" key="10">
    <source>
        <dbReference type="PROSITE" id="PS50928"/>
    </source>
</evidence>
<keyword evidence="3 9" id="KW-0813">Transport</keyword>
<dbReference type="InterPro" id="IPR043429">
    <property type="entry name" value="ArtM/GltK/GlnP/TcyL/YhdX-like"/>
</dbReference>
<evidence type="ECO:0000256" key="6">
    <source>
        <dbReference type="ARBA" id="ARBA00022970"/>
    </source>
</evidence>
<feature type="transmembrane region" description="Helical" evidence="9">
    <location>
        <begin position="147"/>
        <end position="167"/>
    </location>
</feature>
<evidence type="ECO:0000256" key="9">
    <source>
        <dbReference type="RuleBase" id="RU363032"/>
    </source>
</evidence>
<protein>
    <submittedName>
        <fullName evidence="11">Amino acid ABC transporter permease</fullName>
    </submittedName>
</protein>
<dbReference type="CDD" id="cd06261">
    <property type="entry name" value="TM_PBP2"/>
    <property type="match status" value="1"/>
</dbReference>
<keyword evidence="5 9" id="KW-0812">Transmembrane</keyword>
<evidence type="ECO:0000256" key="4">
    <source>
        <dbReference type="ARBA" id="ARBA00022475"/>
    </source>
</evidence>
<proteinExistence type="inferred from homology"/>
<keyword evidence="6" id="KW-0029">Amino-acid transport</keyword>
<dbReference type="NCBIfam" id="TIGR01726">
    <property type="entry name" value="HEQRo_perm_3TM"/>
    <property type="match status" value="1"/>
</dbReference>
<dbReference type="EMBL" id="BAABWU010000009">
    <property type="protein sequence ID" value="GAA6197132.1"/>
    <property type="molecule type" value="Genomic_DNA"/>
</dbReference>
<sequence>MDYALMQRVFPFFLDAAWITILLSVLTALLGVTCAILGTAARLSRFPLLRFLGAAYVSLFRGTPALIQLFILYFGGPQIGIQLDAFEAGVIGLGVNVGAYMTETMRGAIISVDKGQGEAARTLGMSKWQAMRNVVLPQAMRLMIRPLGVNLNTLIKSTALVAAISVVELTYTAQRYIGSTYKPFEMFLIAGLLYMIIIYVVGLAVTWADRKARLN</sequence>
<evidence type="ECO:0000256" key="2">
    <source>
        <dbReference type="ARBA" id="ARBA00010072"/>
    </source>
</evidence>
<dbReference type="Pfam" id="PF00528">
    <property type="entry name" value="BPD_transp_1"/>
    <property type="match status" value="1"/>
</dbReference>
<dbReference type="InterPro" id="IPR010065">
    <property type="entry name" value="AA_ABC_transptr_permease_3TM"/>
</dbReference>
<gene>
    <name evidence="11" type="ORF">NBRC116598_25760</name>
</gene>
<organism evidence="11 12">
    <name type="scientific">Pseudophaeobacter arcticus</name>
    <dbReference type="NCBI Taxonomy" id="385492"/>
    <lineage>
        <taxon>Bacteria</taxon>
        <taxon>Pseudomonadati</taxon>
        <taxon>Pseudomonadota</taxon>
        <taxon>Alphaproteobacteria</taxon>
        <taxon>Rhodobacterales</taxon>
        <taxon>Paracoccaceae</taxon>
        <taxon>Pseudophaeobacter</taxon>
    </lineage>
</organism>
<evidence type="ECO:0000256" key="8">
    <source>
        <dbReference type="ARBA" id="ARBA00023136"/>
    </source>
</evidence>
<keyword evidence="8 9" id="KW-0472">Membrane</keyword>
<dbReference type="InterPro" id="IPR035906">
    <property type="entry name" value="MetI-like_sf"/>
</dbReference>
<dbReference type="Proteomes" id="UP001441944">
    <property type="component" value="Unassembled WGS sequence"/>
</dbReference>
<feature type="transmembrane region" description="Helical" evidence="9">
    <location>
        <begin position="51"/>
        <end position="73"/>
    </location>
</feature>
<evidence type="ECO:0000313" key="11">
    <source>
        <dbReference type="EMBL" id="GAA6197132.1"/>
    </source>
</evidence>
<feature type="transmembrane region" description="Helical" evidence="9">
    <location>
        <begin position="187"/>
        <end position="208"/>
    </location>
</feature>
<dbReference type="RefSeq" id="WP_295454747.1">
    <property type="nucleotide sequence ID" value="NZ_BAABWU010000009.1"/>
</dbReference>
<evidence type="ECO:0000256" key="3">
    <source>
        <dbReference type="ARBA" id="ARBA00022448"/>
    </source>
</evidence>
<evidence type="ECO:0000256" key="1">
    <source>
        <dbReference type="ARBA" id="ARBA00004429"/>
    </source>
</evidence>
<accession>A0ABQ0AMQ3</accession>
<comment type="similarity">
    <text evidence="2">Belongs to the binding-protein-dependent transport system permease family. HisMQ subfamily.</text>
</comment>
<feature type="transmembrane region" description="Helical" evidence="9">
    <location>
        <begin position="79"/>
        <end position="101"/>
    </location>
</feature>
<dbReference type="SUPFAM" id="SSF161098">
    <property type="entry name" value="MetI-like"/>
    <property type="match status" value="1"/>
</dbReference>
<comment type="caution">
    <text evidence="11">The sequence shown here is derived from an EMBL/GenBank/DDBJ whole genome shotgun (WGS) entry which is preliminary data.</text>
</comment>
<dbReference type="PANTHER" id="PTHR30614">
    <property type="entry name" value="MEMBRANE COMPONENT OF AMINO ACID ABC TRANSPORTER"/>
    <property type="match status" value="1"/>
</dbReference>
<keyword evidence="7 9" id="KW-1133">Transmembrane helix</keyword>
<evidence type="ECO:0000313" key="12">
    <source>
        <dbReference type="Proteomes" id="UP001441944"/>
    </source>
</evidence>
<reference evidence="11 12" key="1">
    <citation type="submission" date="2024-04" db="EMBL/GenBank/DDBJ databases">
        <title>Draft genome sequence of Pseudophaeobacter arcticus NBRC 116598.</title>
        <authorList>
            <person name="Miyakawa T."/>
            <person name="Kusuya Y."/>
            <person name="Miura T."/>
        </authorList>
    </citation>
    <scope>NUCLEOTIDE SEQUENCE [LARGE SCALE GENOMIC DNA]</scope>
    <source>
        <strain evidence="11 12">SU-CL00105</strain>
    </source>
</reference>
<dbReference type="InterPro" id="IPR000515">
    <property type="entry name" value="MetI-like"/>
</dbReference>
<name>A0ABQ0AMQ3_9RHOB</name>
<feature type="domain" description="ABC transmembrane type-1" evidence="10">
    <location>
        <begin position="13"/>
        <end position="205"/>
    </location>
</feature>
<evidence type="ECO:0000256" key="5">
    <source>
        <dbReference type="ARBA" id="ARBA00022692"/>
    </source>
</evidence>